<evidence type="ECO:0000256" key="5">
    <source>
        <dbReference type="ARBA" id="ARBA00022839"/>
    </source>
</evidence>
<dbReference type="InterPro" id="IPR047021">
    <property type="entry name" value="REXO1/3/4-like"/>
</dbReference>
<evidence type="ECO:0000256" key="3">
    <source>
        <dbReference type="ARBA" id="ARBA00022722"/>
    </source>
</evidence>
<evidence type="ECO:0000256" key="7">
    <source>
        <dbReference type="SAM" id="MobiDB-lite"/>
    </source>
</evidence>
<comment type="similarity">
    <text evidence="2">Belongs to the REXO1/REXO3 family.</text>
</comment>
<dbReference type="CDD" id="cd06145">
    <property type="entry name" value="REX1_like"/>
    <property type="match status" value="1"/>
</dbReference>
<evidence type="ECO:0000256" key="2">
    <source>
        <dbReference type="ARBA" id="ARBA00006357"/>
    </source>
</evidence>
<feature type="compositionally biased region" description="Acidic residues" evidence="7">
    <location>
        <begin position="46"/>
        <end position="55"/>
    </location>
</feature>
<comment type="subcellular location">
    <subcellularLocation>
        <location evidence="1">Nucleus</location>
    </subcellularLocation>
</comment>
<evidence type="ECO:0000259" key="8">
    <source>
        <dbReference type="SMART" id="SM00479"/>
    </source>
</evidence>
<dbReference type="SMART" id="SM00479">
    <property type="entry name" value="EXOIII"/>
    <property type="match status" value="1"/>
</dbReference>
<protein>
    <recommendedName>
        <fullName evidence="8">Exonuclease domain-containing protein</fullName>
    </recommendedName>
</protein>
<dbReference type="InterPro" id="IPR012337">
    <property type="entry name" value="RNaseH-like_sf"/>
</dbReference>
<dbReference type="InterPro" id="IPR013520">
    <property type="entry name" value="Ribonucl_H"/>
</dbReference>
<keyword evidence="4" id="KW-0378">Hydrolase</keyword>
<dbReference type="SUPFAM" id="SSF53098">
    <property type="entry name" value="Ribonuclease H-like"/>
    <property type="match status" value="1"/>
</dbReference>
<dbReference type="Proteomes" id="UP001432146">
    <property type="component" value="Unassembled WGS sequence"/>
</dbReference>
<dbReference type="PANTHER" id="PTHR12801:SF82">
    <property type="entry name" value="RNA EXONUCLEASE 5"/>
    <property type="match status" value="1"/>
</dbReference>
<accession>A0AAW1AGH7</accession>
<dbReference type="Pfam" id="PF00929">
    <property type="entry name" value="RNase_T"/>
    <property type="match status" value="1"/>
</dbReference>
<dbReference type="GO" id="GO:0003676">
    <property type="term" value="F:nucleic acid binding"/>
    <property type="evidence" value="ECO:0007669"/>
    <property type="project" value="InterPro"/>
</dbReference>
<feature type="domain" description="Exonuclease" evidence="8">
    <location>
        <begin position="346"/>
        <end position="506"/>
    </location>
</feature>
<evidence type="ECO:0000313" key="9">
    <source>
        <dbReference type="EMBL" id="KAK9309277.1"/>
    </source>
</evidence>
<keyword evidence="6" id="KW-0539">Nucleus</keyword>
<organism evidence="9 10">
    <name type="scientific">Tetragonisca angustula</name>
    <dbReference type="NCBI Taxonomy" id="166442"/>
    <lineage>
        <taxon>Eukaryota</taxon>
        <taxon>Metazoa</taxon>
        <taxon>Ecdysozoa</taxon>
        <taxon>Arthropoda</taxon>
        <taxon>Hexapoda</taxon>
        <taxon>Insecta</taxon>
        <taxon>Pterygota</taxon>
        <taxon>Neoptera</taxon>
        <taxon>Endopterygota</taxon>
        <taxon>Hymenoptera</taxon>
        <taxon>Apocrita</taxon>
        <taxon>Aculeata</taxon>
        <taxon>Apoidea</taxon>
        <taxon>Anthophila</taxon>
        <taxon>Apidae</taxon>
        <taxon>Tetragonisca</taxon>
    </lineage>
</organism>
<dbReference type="InterPro" id="IPR036397">
    <property type="entry name" value="RNaseH_sf"/>
</dbReference>
<reference evidence="9 10" key="1">
    <citation type="submission" date="2024-05" db="EMBL/GenBank/DDBJ databases">
        <title>The nuclear and mitochondrial genome assemblies of Tetragonisca angustula (Apidae: Meliponini), a tiny yet remarkable pollinator in the Neotropics.</title>
        <authorList>
            <person name="Ferrari R."/>
            <person name="Ricardo P.C."/>
            <person name="Dias F.C."/>
            <person name="Araujo N.S."/>
            <person name="Soares D.O."/>
            <person name="Zhou Q.-S."/>
            <person name="Zhu C.-D."/>
            <person name="Coutinho L."/>
            <person name="Airas M.C."/>
            <person name="Batista T.M."/>
        </authorList>
    </citation>
    <scope>NUCLEOTIDE SEQUENCE [LARGE SCALE GENOMIC DNA]</scope>
    <source>
        <strain evidence="9">ASF017062</strain>
        <tissue evidence="9">Abdomen</tissue>
    </source>
</reference>
<evidence type="ECO:0000313" key="10">
    <source>
        <dbReference type="Proteomes" id="UP001432146"/>
    </source>
</evidence>
<dbReference type="Gene3D" id="3.30.420.10">
    <property type="entry name" value="Ribonuclease H-like superfamily/Ribonuclease H"/>
    <property type="match status" value="1"/>
</dbReference>
<evidence type="ECO:0000256" key="1">
    <source>
        <dbReference type="ARBA" id="ARBA00004123"/>
    </source>
</evidence>
<keyword evidence="3" id="KW-0540">Nuclease</keyword>
<dbReference type="FunFam" id="3.30.420.10:FF:000019">
    <property type="entry name" value="RNA exonuclease NEF-sp"/>
    <property type="match status" value="1"/>
</dbReference>
<dbReference type="AlphaFoldDB" id="A0AAW1AGH7"/>
<feature type="region of interest" description="Disordered" evidence="7">
    <location>
        <begin position="40"/>
        <end position="69"/>
    </location>
</feature>
<dbReference type="InterPro" id="IPR034922">
    <property type="entry name" value="REX1-like_exo"/>
</dbReference>
<dbReference type="PANTHER" id="PTHR12801">
    <property type="entry name" value="RNA EXONUCLEASE REXO1 / RECO3 FAMILY MEMBER-RELATED"/>
    <property type="match status" value="1"/>
</dbReference>
<evidence type="ECO:0000256" key="4">
    <source>
        <dbReference type="ARBA" id="ARBA00022801"/>
    </source>
</evidence>
<dbReference type="GO" id="GO:0005634">
    <property type="term" value="C:nucleus"/>
    <property type="evidence" value="ECO:0007669"/>
    <property type="project" value="UniProtKB-SubCell"/>
</dbReference>
<name>A0AAW1AGH7_9HYME</name>
<comment type="caution">
    <text evidence="9">The sequence shown here is derived from an EMBL/GenBank/DDBJ whole genome shotgun (WGS) entry which is preliminary data.</text>
</comment>
<gene>
    <name evidence="9" type="ORF">QLX08_001024</name>
</gene>
<keyword evidence="5" id="KW-0269">Exonuclease</keyword>
<keyword evidence="10" id="KW-1185">Reference proteome</keyword>
<evidence type="ECO:0000256" key="6">
    <source>
        <dbReference type="ARBA" id="ARBA00023242"/>
    </source>
</evidence>
<dbReference type="GO" id="GO:0004527">
    <property type="term" value="F:exonuclease activity"/>
    <property type="evidence" value="ECO:0007669"/>
    <property type="project" value="UniProtKB-KW"/>
</dbReference>
<proteinExistence type="inferred from homology"/>
<sequence length="687" mass="78442">MKNLTTKQLQRIEKKKKKMAALLEITKLNDKDREAKMLTLKKTSTELDESNDIDSNESSMEENVKRKRPCDEDLKETFLDNSIKKENEMGTKESDTLANKKPRLSGDDYLKLKQELRERKKKLKTIPRFRLKAVGESASLTINVKSENRIPIFLSDVQHLLLYSLHGHHSPYMPTRWCHLEKYNRVTHTVVLVVEGLSLYHFMAYENMFPHITSKLEHRVEVVTPTVYGGSVIEELAAVPITGIQSDKLLKKYGSLEAALHSSGDVIKLLRTVFPMHGDPLTNAKKFKTKYDLPGTDKFPRTKLLLSLCQMVEENYPVPLRGELAKKYGNYIMTKDVYVEANERSPMIGLDCEMCKTTTGELELTRISLVDENMKIIYDSLVKPDNPITDYLTRFSGITREMLEGVTTTLSDVQQTLRKLLPPDAILVGQSLNSDLHTLKMMHPYIIDTSVIFNITGDRYRKTKLQTLVREFLGERIQENTSGHCSTEDSQASMKLVQLKLANSVDFGDAVLLGRCNMEILKMEPEKMTDDQRSLKTEIQKYATSIFKYVVKDKKTAAIVGNGEVMNEYSKYLTSSINIMDDENFSKNDQVRLVIADNDKQAVLRASQIAMEHAFTLCHVKIEQEKLKNDKIQKTFRTVNKWVHKLWQHMAVNGLACIIFTGENNAANGACFLNLKKDIPEDCTIHV</sequence>
<dbReference type="EMBL" id="JAWNGG020000013">
    <property type="protein sequence ID" value="KAK9309277.1"/>
    <property type="molecule type" value="Genomic_DNA"/>
</dbReference>